<feature type="domain" description="Prepilin type IV endopeptidase peptidase" evidence="2">
    <location>
        <begin position="6"/>
        <end position="99"/>
    </location>
</feature>
<feature type="transmembrane region" description="Helical" evidence="1">
    <location>
        <begin position="73"/>
        <end position="97"/>
    </location>
</feature>
<reference evidence="4" key="1">
    <citation type="journal article" date="2019" name="Int. J. Syst. Evol. Microbiol.">
        <title>The Global Catalogue of Microorganisms (GCM) 10K type strain sequencing project: providing services to taxonomists for standard genome sequencing and annotation.</title>
        <authorList>
            <consortium name="The Broad Institute Genomics Platform"/>
            <consortium name="The Broad Institute Genome Sequencing Center for Infectious Disease"/>
            <person name="Wu L."/>
            <person name="Ma J."/>
        </authorList>
    </citation>
    <scope>NUCLEOTIDE SEQUENCE [LARGE SCALE GENOMIC DNA]</scope>
    <source>
        <strain evidence="4">JCM 16227</strain>
    </source>
</reference>
<dbReference type="RefSeq" id="WP_006894794.1">
    <property type="nucleotide sequence ID" value="NZ_BAAARB010000010.1"/>
</dbReference>
<dbReference type="Pfam" id="PF01478">
    <property type="entry name" value="Peptidase_A24"/>
    <property type="match status" value="1"/>
</dbReference>
<name>A0ABP5UIC6_9ACTN</name>
<organism evidence="3 4">
    <name type="scientific">Gordonia cholesterolivorans</name>
    <dbReference type="NCBI Taxonomy" id="559625"/>
    <lineage>
        <taxon>Bacteria</taxon>
        <taxon>Bacillati</taxon>
        <taxon>Actinomycetota</taxon>
        <taxon>Actinomycetes</taxon>
        <taxon>Mycobacteriales</taxon>
        <taxon>Gordoniaceae</taxon>
        <taxon>Gordonia</taxon>
    </lineage>
</organism>
<keyword evidence="1" id="KW-0812">Transmembrane</keyword>
<dbReference type="EMBL" id="BAAARB010000010">
    <property type="protein sequence ID" value="GAA2381407.1"/>
    <property type="molecule type" value="Genomic_DNA"/>
</dbReference>
<dbReference type="InterPro" id="IPR000045">
    <property type="entry name" value="Prepilin_IV_endopep_pep"/>
</dbReference>
<proteinExistence type="predicted"/>
<sequence>MVPELLAAAWLLLVAAIDRRTGRIPNSLVVPAMVGTAAVAVCLPVVGASAAVAVVPYVLAFARGHCGGGDVKLAVPCGALVGEPIVSGLVVVAAAVISLVTCGVARKTSLPHGPALAASTILFLLLT</sequence>
<keyword evidence="1" id="KW-0472">Membrane</keyword>
<comment type="caution">
    <text evidence="3">The sequence shown here is derived from an EMBL/GenBank/DDBJ whole genome shotgun (WGS) entry which is preliminary data.</text>
</comment>
<protein>
    <submittedName>
        <fullName evidence="3">A24 family peptidase</fullName>
    </submittedName>
</protein>
<evidence type="ECO:0000259" key="2">
    <source>
        <dbReference type="Pfam" id="PF01478"/>
    </source>
</evidence>
<evidence type="ECO:0000256" key="1">
    <source>
        <dbReference type="SAM" id="Phobius"/>
    </source>
</evidence>
<keyword evidence="1" id="KW-1133">Transmembrane helix</keyword>
<feature type="transmembrane region" description="Helical" evidence="1">
    <location>
        <begin position="32"/>
        <end position="61"/>
    </location>
</feature>
<dbReference type="Proteomes" id="UP001501170">
    <property type="component" value="Unassembled WGS sequence"/>
</dbReference>
<accession>A0ABP5UIC6</accession>
<gene>
    <name evidence="3" type="ORF">GCM10009855_21840</name>
</gene>
<evidence type="ECO:0000313" key="3">
    <source>
        <dbReference type="EMBL" id="GAA2381407.1"/>
    </source>
</evidence>
<keyword evidence="4" id="KW-1185">Reference proteome</keyword>
<evidence type="ECO:0000313" key="4">
    <source>
        <dbReference type="Proteomes" id="UP001501170"/>
    </source>
</evidence>
<dbReference type="Gene3D" id="1.20.120.1220">
    <property type="match status" value="1"/>
</dbReference>